<feature type="region of interest" description="Disordered" evidence="1">
    <location>
        <begin position="136"/>
        <end position="176"/>
    </location>
</feature>
<reference evidence="2 3" key="1">
    <citation type="journal article" date="2021" name="Commun. Biol.">
        <title>The genome of Shorea leprosula (Dipterocarpaceae) highlights the ecological relevance of drought in aseasonal tropical rainforests.</title>
        <authorList>
            <person name="Ng K.K.S."/>
            <person name="Kobayashi M.J."/>
            <person name="Fawcett J.A."/>
            <person name="Hatakeyama M."/>
            <person name="Paape T."/>
            <person name="Ng C.H."/>
            <person name="Ang C.C."/>
            <person name="Tnah L.H."/>
            <person name="Lee C.T."/>
            <person name="Nishiyama T."/>
            <person name="Sese J."/>
            <person name="O'Brien M.J."/>
            <person name="Copetti D."/>
            <person name="Mohd Noor M.I."/>
            <person name="Ong R.C."/>
            <person name="Putra M."/>
            <person name="Sireger I.Z."/>
            <person name="Indrioko S."/>
            <person name="Kosugi Y."/>
            <person name="Izuno A."/>
            <person name="Isagi Y."/>
            <person name="Lee S.L."/>
            <person name="Shimizu K.K."/>
        </authorList>
    </citation>
    <scope>NUCLEOTIDE SEQUENCE [LARGE SCALE GENOMIC DNA]</scope>
    <source>
        <strain evidence="2">214</strain>
    </source>
</reference>
<gene>
    <name evidence="2" type="ORF">SLEP1_g18917</name>
</gene>
<comment type="caution">
    <text evidence="2">The sequence shown here is derived from an EMBL/GenBank/DDBJ whole genome shotgun (WGS) entry which is preliminary data.</text>
</comment>
<dbReference type="Pfam" id="PF02992">
    <property type="entry name" value="Transposase_21"/>
    <property type="match status" value="1"/>
</dbReference>
<dbReference type="Proteomes" id="UP001054252">
    <property type="component" value="Unassembled WGS sequence"/>
</dbReference>
<keyword evidence="3" id="KW-1185">Reference proteome</keyword>
<evidence type="ECO:0000313" key="2">
    <source>
        <dbReference type="EMBL" id="GKV07114.1"/>
    </source>
</evidence>
<feature type="compositionally biased region" description="Acidic residues" evidence="1">
    <location>
        <begin position="164"/>
        <end position="176"/>
    </location>
</feature>
<evidence type="ECO:0000256" key="1">
    <source>
        <dbReference type="SAM" id="MobiDB-lite"/>
    </source>
</evidence>
<accession>A0AAV5J4M3</accession>
<dbReference type="InterPro" id="IPR004242">
    <property type="entry name" value="Transposase_21"/>
</dbReference>
<evidence type="ECO:0008006" key="4">
    <source>
        <dbReference type="Google" id="ProtNLM"/>
    </source>
</evidence>
<protein>
    <recommendedName>
        <fullName evidence="4">Transposase</fullName>
    </recommendedName>
</protein>
<organism evidence="2 3">
    <name type="scientific">Rubroshorea leprosula</name>
    <dbReference type="NCBI Taxonomy" id="152421"/>
    <lineage>
        <taxon>Eukaryota</taxon>
        <taxon>Viridiplantae</taxon>
        <taxon>Streptophyta</taxon>
        <taxon>Embryophyta</taxon>
        <taxon>Tracheophyta</taxon>
        <taxon>Spermatophyta</taxon>
        <taxon>Magnoliopsida</taxon>
        <taxon>eudicotyledons</taxon>
        <taxon>Gunneridae</taxon>
        <taxon>Pentapetalae</taxon>
        <taxon>rosids</taxon>
        <taxon>malvids</taxon>
        <taxon>Malvales</taxon>
        <taxon>Dipterocarpaceae</taxon>
        <taxon>Rubroshorea</taxon>
    </lineage>
</organism>
<sequence>MSRKIAEHMTWHLKCCGDTDEVIHLTQSESWRHFDQMHPSFKRESRNVRLGLATDGFNPWAHSSTSYSCWPVLLTVYNLPPEMCMRPEFTFLILVIAGPKSPGKNIDVFLRPLIEDLKMLWSTGVETYDSYQGVTEVEVNANTSEEEEDYGEEKDSESSGNSDNVEDGDDGDDSDD</sequence>
<dbReference type="EMBL" id="BPVZ01000026">
    <property type="protein sequence ID" value="GKV07114.1"/>
    <property type="molecule type" value="Genomic_DNA"/>
</dbReference>
<feature type="compositionally biased region" description="Acidic residues" evidence="1">
    <location>
        <begin position="144"/>
        <end position="155"/>
    </location>
</feature>
<evidence type="ECO:0000313" key="3">
    <source>
        <dbReference type="Proteomes" id="UP001054252"/>
    </source>
</evidence>
<proteinExistence type="predicted"/>
<dbReference type="AlphaFoldDB" id="A0AAV5J4M3"/>
<name>A0AAV5J4M3_9ROSI</name>